<evidence type="ECO:0000256" key="3">
    <source>
        <dbReference type="SAM" id="MobiDB-lite"/>
    </source>
</evidence>
<evidence type="ECO:0000256" key="1">
    <source>
        <dbReference type="ARBA" id="ARBA00023157"/>
    </source>
</evidence>
<protein>
    <submittedName>
        <fullName evidence="6">Angiopoietin like 4</fullName>
    </submittedName>
</protein>
<dbReference type="PANTHER" id="PTHR19143">
    <property type="entry name" value="FIBRINOGEN/TENASCIN/ANGIOPOEITIN"/>
    <property type="match status" value="1"/>
</dbReference>
<dbReference type="GO" id="GO:0005615">
    <property type="term" value="C:extracellular space"/>
    <property type="evidence" value="ECO:0007669"/>
    <property type="project" value="TreeGrafter"/>
</dbReference>
<keyword evidence="1" id="KW-1015">Disulfide bond</keyword>
<evidence type="ECO:0000256" key="2">
    <source>
        <dbReference type="SAM" id="Coils"/>
    </source>
</evidence>
<evidence type="ECO:0000313" key="6">
    <source>
        <dbReference type="Ensembl" id="ENSNMLP00000024479.1"/>
    </source>
</evidence>
<dbReference type="NCBIfam" id="NF040941">
    <property type="entry name" value="GGGWT_bact"/>
    <property type="match status" value="1"/>
</dbReference>
<keyword evidence="4" id="KW-0732">Signal</keyword>
<dbReference type="InterPro" id="IPR002181">
    <property type="entry name" value="Fibrinogen_a/b/g_C_dom"/>
</dbReference>
<reference evidence="6" key="2">
    <citation type="submission" date="2025-09" db="UniProtKB">
        <authorList>
            <consortium name="Ensembl"/>
        </authorList>
    </citation>
    <scope>IDENTIFICATION</scope>
</reference>
<feature type="coiled-coil region" evidence="2">
    <location>
        <begin position="163"/>
        <end position="197"/>
    </location>
</feature>
<dbReference type="InterPro" id="IPR050373">
    <property type="entry name" value="Fibrinogen_C-term_domain"/>
</dbReference>
<keyword evidence="2" id="KW-0175">Coiled coil</keyword>
<feature type="chain" id="PRO_5034623658" evidence="4">
    <location>
        <begin position="20"/>
        <end position="431"/>
    </location>
</feature>
<dbReference type="Ensembl" id="ENSNMLT00000027383.1">
    <property type="protein sequence ID" value="ENSNMLP00000024479.1"/>
    <property type="gene ID" value="ENSNMLG00000015686.1"/>
</dbReference>
<dbReference type="PROSITE" id="PS00514">
    <property type="entry name" value="FIBRINOGEN_C_1"/>
    <property type="match status" value="1"/>
</dbReference>
<dbReference type="InterPro" id="IPR036056">
    <property type="entry name" value="Fibrinogen-like_C"/>
</dbReference>
<dbReference type="PANTHER" id="PTHR19143:SF256">
    <property type="entry name" value="ANGIOPOIETIN-RELATED PROTEIN 4"/>
    <property type="match status" value="1"/>
</dbReference>
<dbReference type="CDD" id="cd00087">
    <property type="entry name" value="FReD"/>
    <property type="match status" value="1"/>
</dbReference>
<accession>A0A8C6TP11</accession>
<dbReference type="SUPFAM" id="SSF56496">
    <property type="entry name" value="Fibrinogen C-terminal domain-like"/>
    <property type="match status" value="1"/>
</dbReference>
<dbReference type="InterPro" id="IPR020837">
    <property type="entry name" value="Fibrinogen_CS"/>
</dbReference>
<organism evidence="6 7">
    <name type="scientific">Neogobius melanostomus</name>
    <name type="common">round goby</name>
    <dbReference type="NCBI Taxonomy" id="47308"/>
    <lineage>
        <taxon>Eukaryota</taxon>
        <taxon>Metazoa</taxon>
        <taxon>Chordata</taxon>
        <taxon>Craniata</taxon>
        <taxon>Vertebrata</taxon>
        <taxon>Euteleostomi</taxon>
        <taxon>Actinopterygii</taxon>
        <taxon>Neopterygii</taxon>
        <taxon>Teleostei</taxon>
        <taxon>Neoteleostei</taxon>
        <taxon>Acanthomorphata</taxon>
        <taxon>Gobiaria</taxon>
        <taxon>Gobiiformes</taxon>
        <taxon>Gobioidei</taxon>
        <taxon>Gobiidae</taxon>
        <taxon>Benthophilinae</taxon>
        <taxon>Neogobiini</taxon>
        <taxon>Neogobius</taxon>
    </lineage>
</organism>
<evidence type="ECO:0000256" key="4">
    <source>
        <dbReference type="SAM" id="SignalP"/>
    </source>
</evidence>
<evidence type="ECO:0000313" key="7">
    <source>
        <dbReference type="Proteomes" id="UP000694523"/>
    </source>
</evidence>
<keyword evidence="7" id="KW-1185">Reference proteome</keyword>
<dbReference type="GO" id="GO:0004857">
    <property type="term" value="F:enzyme inhibitor activity"/>
    <property type="evidence" value="ECO:0007669"/>
    <property type="project" value="TreeGrafter"/>
</dbReference>
<sequence length="431" mass="48268">MTTTTSAVVLLTALLTANGYPTTGGRGDRQQQQQHASWDDVNVVAHGLLQLGQALREHVGKSKAQMRELNAGLRSLNATLQRLEEQRGDSSQRGTAARGLGEDDQVWDSRVEELRQRMDRLEQRVDEVVRKPALDILHLLLVHLPPLLLLQILYCCCSLIQMMAAQNRRIDQLLEKIKQQQDKLEKQSVHLQALQKQKKKKRQVFRVYDFHNSWHHCHGYACFAKDCHELFVQGQRKSGVYTVQPENSQTPFSVLCEMTPGGGWTVIQKRSDGSQSFDQTWDSYRKGFGSLNGEFWLGLDHIHALSSQGRCVLQMELSDRSGESHVTSSEFRLDGEERQFSLHLSPETGSSGSSALPFSTADRDNDLSAGEHCAQIHSGGWWFGGCGDSNLNGDFPSGRGGSRDMFWTTSEGHRTALRSTVIKIAPVSTQQ</sequence>
<dbReference type="Proteomes" id="UP000694523">
    <property type="component" value="Unplaced"/>
</dbReference>
<dbReference type="AlphaFoldDB" id="A0A8C6TP11"/>
<proteinExistence type="predicted"/>
<dbReference type="Pfam" id="PF00147">
    <property type="entry name" value="Fibrinogen_C"/>
    <property type="match status" value="1"/>
</dbReference>
<dbReference type="Gene3D" id="3.90.215.10">
    <property type="entry name" value="Gamma Fibrinogen, chain A, domain 1"/>
    <property type="match status" value="1"/>
</dbReference>
<dbReference type="PROSITE" id="PS51406">
    <property type="entry name" value="FIBRINOGEN_C_2"/>
    <property type="match status" value="1"/>
</dbReference>
<dbReference type="GO" id="GO:0070328">
    <property type="term" value="P:triglyceride homeostasis"/>
    <property type="evidence" value="ECO:0007669"/>
    <property type="project" value="TreeGrafter"/>
</dbReference>
<name>A0A8C6TP11_9GOBI</name>
<feature type="region of interest" description="Disordered" evidence="3">
    <location>
        <begin position="84"/>
        <end position="103"/>
    </location>
</feature>
<dbReference type="InterPro" id="IPR014716">
    <property type="entry name" value="Fibrinogen_a/b/g_C_1"/>
</dbReference>
<feature type="signal peptide" evidence="4">
    <location>
        <begin position="1"/>
        <end position="19"/>
    </location>
</feature>
<feature type="domain" description="Fibrinogen C-terminal" evidence="5">
    <location>
        <begin position="218"/>
        <end position="428"/>
    </location>
</feature>
<reference evidence="6" key="1">
    <citation type="submission" date="2025-08" db="UniProtKB">
        <authorList>
            <consortium name="Ensembl"/>
        </authorList>
    </citation>
    <scope>IDENTIFICATION</scope>
</reference>
<dbReference type="SMART" id="SM00186">
    <property type="entry name" value="FBG"/>
    <property type="match status" value="1"/>
</dbReference>
<evidence type="ECO:0000259" key="5">
    <source>
        <dbReference type="PROSITE" id="PS51406"/>
    </source>
</evidence>